<dbReference type="PANTHER" id="PTHR22940">
    <property type="entry name" value="TIMEOUT/TIMELESS-2"/>
    <property type="match status" value="1"/>
</dbReference>
<gene>
    <name evidence="5" type="ORF">Ciccas_002241</name>
</gene>
<dbReference type="Pfam" id="PF04821">
    <property type="entry name" value="TIMELESS"/>
    <property type="match status" value="1"/>
</dbReference>
<reference evidence="5 6" key="1">
    <citation type="submission" date="2024-11" db="EMBL/GenBank/DDBJ databases">
        <title>Adaptive evolution of stress response genes in parasites aligns with host niche diversity.</title>
        <authorList>
            <person name="Hahn C."/>
            <person name="Resl P."/>
        </authorList>
    </citation>
    <scope>NUCLEOTIDE SEQUENCE [LARGE SCALE GENOMIC DNA]</scope>
    <source>
        <strain evidence="5">EGGRZ-B1_66</strain>
        <tissue evidence="5">Body</tissue>
    </source>
</reference>
<evidence type="ECO:0000313" key="6">
    <source>
        <dbReference type="Proteomes" id="UP001626550"/>
    </source>
</evidence>
<comment type="subcellular location">
    <subcellularLocation>
        <location evidence="1">Nucleus</location>
    </subcellularLocation>
</comment>
<organism evidence="5 6">
    <name type="scientific">Cichlidogyrus casuarinus</name>
    <dbReference type="NCBI Taxonomy" id="1844966"/>
    <lineage>
        <taxon>Eukaryota</taxon>
        <taxon>Metazoa</taxon>
        <taxon>Spiralia</taxon>
        <taxon>Lophotrochozoa</taxon>
        <taxon>Platyhelminthes</taxon>
        <taxon>Monogenea</taxon>
        <taxon>Monopisthocotylea</taxon>
        <taxon>Dactylogyridea</taxon>
        <taxon>Ancyrocephalidae</taxon>
        <taxon>Cichlidogyrus</taxon>
    </lineage>
</organism>
<proteinExistence type="predicted"/>
<evidence type="ECO:0000256" key="3">
    <source>
        <dbReference type="ARBA" id="ARBA00023306"/>
    </source>
</evidence>
<evidence type="ECO:0000313" key="5">
    <source>
        <dbReference type="EMBL" id="KAL3319092.1"/>
    </source>
</evidence>
<name>A0ABD2QID6_9PLAT</name>
<keyword evidence="3" id="KW-0131">Cell cycle</keyword>
<keyword evidence="6" id="KW-1185">Reference proteome</keyword>
<dbReference type="GO" id="GO:0005634">
    <property type="term" value="C:nucleus"/>
    <property type="evidence" value="ECO:0007669"/>
    <property type="project" value="UniProtKB-SubCell"/>
</dbReference>
<comment type="caution">
    <text evidence="5">The sequence shown here is derived from an EMBL/GenBank/DDBJ whole genome shotgun (WGS) entry which is preliminary data.</text>
</comment>
<sequence>MPSLRQIMRYLRSEGTSFGVRLELGRLKIVASDLIPLLLICNDTSIVFELVLRLMLNLTQPAIVCFHQEIPKEKDMCAIFMKLDEILKDYKRAFANKAVFEKLANKITVFLERESTSRSEDEKMMIERIIILVRNILHISDVTEDQKIDDDISIHDQIIKAMHSTGWEELLLYFSNGQDETSPYAFHTLEVISLLLKEQTPESLASAGKQGNATMDSSSKILERHLLREKDRQRSVMFDLSARNNRFGATYELKNYTTNSKKSIIYHHDITKSLIENKSILARAAKVHENHPSDFDQHAVGIVNLSIGKKIVPQKKNKKPLLEQDKHRKSTISVRLHLQKFCSDYLKFCYNSMMSYVRGALQRHMAQANDETYFLWTCKFFMGFARLHDFKSDLISETLNMATYQFIYDQAMGYRDAMQADRKGGPSNQQTMQNSRRLALAVSTLREFLTCVQLMSKYQKPKDMLASEADESTKRLILQKDYAETLMANIFYMEEYQTFFPTLFKDYNEATQTRVM</sequence>
<protein>
    <recommendedName>
        <fullName evidence="4">Timeless N-terminal domain-containing protein</fullName>
    </recommendedName>
</protein>
<evidence type="ECO:0000256" key="2">
    <source>
        <dbReference type="ARBA" id="ARBA00023242"/>
    </source>
</evidence>
<feature type="domain" description="Timeless N-terminal" evidence="4">
    <location>
        <begin position="3"/>
        <end position="252"/>
    </location>
</feature>
<dbReference type="EMBL" id="JBJKFK010000171">
    <property type="protein sequence ID" value="KAL3319092.1"/>
    <property type="molecule type" value="Genomic_DNA"/>
</dbReference>
<evidence type="ECO:0000259" key="4">
    <source>
        <dbReference type="Pfam" id="PF04821"/>
    </source>
</evidence>
<keyword evidence="2" id="KW-0539">Nucleus</keyword>
<dbReference type="InterPro" id="IPR044998">
    <property type="entry name" value="Timeless"/>
</dbReference>
<dbReference type="PANTHER" id="PTHR22940:SF4">
    <property type="entry name" value="PROTEIN TIMELESS HOMOLOG"/>
    <property type="match status" value="1"/>
</dbReference>
<dbReference type="InterPro" id="IPR006906">
    <property type="entry name" value="Timeless_N"/>
</dbReference>
<dbReference type="AlphaFoldDB" id="A0ABD2QID6"/>
<accession>A0ABD2QID6</accession>
<evidence type="ECO:0000256" key="1">
    <source>
        <dbReference type="ARBA" id="ARBA00004123"/>
    </source>
</evidence>
<dbReference type="Proteomes" id="UP001626550">
    <property type="component" value="Unassembled WGS sequence"/>
</dbReference>